<dbReference type="Proteomes" id="UP001283212">
    <property type="component" value="Unassembled WGS sequence"/>
</dbReference>
<dbReference type="RefSeq" id="WP_338095776.1">
    <property type="nucleotide sequence ID" value="NZ_JAWDKB010000002.1"/>
</dbReference>
<evidence type="ECO:0000259" key="1">
    <source>
        <dbReference type="PROSITE" id="PS51459"/>
    </source>
</evidence>
<organism evidence="2 3">
    <name type="scientific">Methanorbis rubei</name>
    <dbReference type="NCBI Taxonomy" id="3028300"/>
    <lineage>
        <taxon>Archaea</taxon>
        <taxon>Methanobacteriati</taxon>
        <taxon>Methanobacteriota</taxon>
        <taxon>Stenosarchaea group</taxon>
        <taxon>Methanomicrobia</taxon>
        <taxon>Methanomicrobiales</taxon>
        <taxon>Methanocorpusculaceae</taxon>
        <taxon>Methanorbis</taxon>
    </lineage>
</organism>
<dbReference type="Pfam" id="PF21248">
    <property type="entry name" value="SoFic-like_C"/>
    <property type="match status" value="1"/>
</dbReference>
<dbReference type="InterPro" id="IPR048770">
    <property type="entry name" value="SoFic-like_C"/>
</dbReference>
<gene>
    <name evidence="2" type="ORF">McpCs1_06160</name>
</gene>
<sequence>MVNKLLKKRMAHTDPNIPYNTMPHLPPKADIETIRIWRACAEAKTSLARMREAGRLIPNQRILISSIPLLEATASSRIENIFTTSNALYTALSAPEEKIDPATKEVLRYREALSVGVGELKSGKKLGEILLTRVCSVLLDHEVDRRGAGAGTYIKGPEGRVYTPPDDPMILEELIHQLEDYMNGGREPDPLIRLALIHYQFEAIHPFGDANGRTGRILNILYLINQNLLDIPTLYLSRYIIQHKSEYYLRLRRVTENEEWEEWIIFMLNAVRETADWTYDRIQAIKSLMDETITACKERLPKIYSYDLVEEIFLQPYCKPAYLVERGIGNRQTAMKYLKALEEIGILASIRIGKERIYVNTRLFELLKFSDE</sequence>
<dbReference type="Gene3D" id="1.10.3290.10">
    <property type="entry name" value="Fido-like domain"/>
    <property type="match status" value="1"/>
</dbReference>
<evidence type="ECO:0000313" key="2">
    <source>
        <dbReference type="EMBL" id="MDV0443247.1"/>
    </source>
</evidence>
<dbReference type="PIRSF" id="PIRSF038925">
    <property type="entry name" value="AMP-prot_trans"/>
    <property type="match status" value="1"/>
</dbReference>
<dbReference type="InterPro" id="IPR040198">
    <property type="entry name" value="Fido_containing"/>
</dbReference>
<dbReference type="InterPro" id="IPR026287">
    <property type="entry name" value="SoFic-like"/>
</dbReference>
<dbReference type="AlphaFoldDB" id="A0AAE4MG01"/>
<dbReference type="InterPro" id="IPR036597">
    <property type="entry name" value="Fido-like_dom_sf"/>
</dbReference>
<protein>
    <recommendedName>
        <fullName evidence="1">Fido domain-containing protein</fullName>
    </recommendedName>
</protein>
<dbReference type="PROSITE" id="PS51459">
    <property type="entry name" value="FIDO"/>
    <property type="match status" value="1"/>
</dbReference>
<comment type="caution">
    <text evidence="2">The sequence shown here is derived from an EMBL/GenBank/DDBJ whole genome shotgun (WGS) entry which is preliminary data.</text>
</comment>
<dbReference type="PANTHER" id="PTHR13504:SF35">
    <property type="entry name" value="PROTEIN ADENYLYLTRANSFERASE SOFIC"/>
    <property type="match status" value="1"/>
</dbReference>
<proteinExistence type="predicted"/>
<name>A0AAE4MG01_9EURY</name>
<reference evidence="2 3" key="1">
    <citation type="submission" date="2023-06" db="EMBL/GenBank/DDBJ databases">
        <title>Genome sequence of Methancorpusculaceae sp. Cs1.</title>
        <authorList>
            <person name="Protasov E."/>
            <person name="Platt K."/>
            <person name="Poehlein A."/>
            <person name="Daniel R."/>
            <person name="Brune A."/>
        </authorList>
    </citation>
    <scope>NUCLEOTIDE SEQUENCE [LARGE SCALE GENOMIC DNA]</scope>
    <source>
        <strain evidence="2 3">Cs1</strain>
    </source>
</reference>
<evidence type="ECO:0000313" key="3">
    <source>
        <dbReference type="Proteomes" id="UP001283212"/>
    </source>
</evidence>
<keyword evidence="3" id="KW-1185">Reference proteome</keyword>
<dbReference type="SUPFAM" id="SSF140931">
    <property type="entry name" value="Fic-like"/>
    <property type="match status" value="1"/>
</dbReference>
<feature type="domain" description="Fido" evidence="1">
    <location>
        <begin position="126"/>
        <end position="269"/>
    </location>
</feature>
<accession>A0AAE4MG01</accession>
<dbReference type="Pfam" id="PF02661">
    <property type="entry name" value="Fic"/>
    <property type="match status" value="1"/>
</dbReference>
<dbReference type="InterPro" id="IPR003812">
    <property type="entry name" value="Fido"/>
</dbReference>
<dbReference type="PANTHER" id="PTHR13504">
    <property type="entry name" value="FIDO DOMAIN-CONTAINING PROTEIN DDB_G0283145"/>
    <property type="match status" value="1"/>
</dbReference>
<dbReference type="EMBL" id="JAWDKB010000002">
    <property type="protein sequence ID" value="MDV0443247.1"/>
    <property type="molecule type" value="Genomic_DNA"/>
</dbReference>
<dbReference type="InterPro" id="IPR025758">
    <property type="entry name" value="Fic/DOC_N"/>
</dbReference>
<dbReference type="Pfam" id="PF13784">
    <property type="entry name" value="Fic_N"/>
    <property type="match status" value="1"/>
</dbReference>